<proteinExistence type="predicted"/>
<comment type="caution">
    <text evidence="2">The sequence shown here is derived from an EMBL/GenBank/DDBJ whole genome shotgun (WGS) entry which is preliminary data.</text>
</comment>
<evidence type="ECO:0000256" key="1">
    <source>
        <dbReference type="SAM" id="MobiDB-lite"/>
    </source>
</evidence>
<reference evidence="2 3" key="1">
    <citation type="submission" date="2024-08" db="EMBL/GenBank/DDBJ databases">
        <title>The draft genome of Apodemus speciosus.</title>
        <authorList>
            <person name="Nabeshima K."/>
            <person name="Suzuki S."/>
            <person name="Onuma M."/>
        </authorList>
    </citation>
    <scope>NUCLEOTIDE SEQUENCE [LARGE SCALE GENOMIC DNA]</scope>
    <source>
        <strain evidence="2">IB14-021</strain>
    </source>
</reference>
<dbReference type="EMBL" id="BAAFST010000018">
    <property type="protein sequence ID" value="GAB1301687.1"/>
    <property type="molecule type" value="Genomic_DNA"/>
</dbReference>
<feature type="region of interest" description="Disordered" evidence="1">
    <location>
        <begin position="1"/>
        <end position="38"/>
    </location>
</feature>
<evidence type="ECO:0000313" key="3">
    <source>
        <dbReference type="Proteomes" id="UP001623349"/>
    </source>
</evidence>
<dbReference type="Proteomes" id="UP001623349">
    <property type="component" value="Unassembled WGS sequence"/>
</dbReference>
<organism evidence="2 3">
    <name type="scientific">Apodemus speciosus</name>
    <name type="common">Large Japanese field mouse</name>
    <dbReference type="NCBI Taxonomy" id="105296"/>
    <lineage>
        <taxon>Eukaryota</taxon>
        <taxon>Metazoa</taxon>
        <taxon>Chordata</taxon>
        <taxon>Craniata</taxon>
        <taxon>Vertebrata</taxon>
        <taxon>Euteleostomi</taxon>
        <taxon>Mammalia</taxon>
        <taxon>Eutheria</taxon>
        <taxon>Euarchontoglires</taxon>
        <taxon>Glires</taxon>
        <taxon>Rodentia</taxon>
        <taxon>Myomorpha</taxon>
        <taxon>Muroidea</taxon>
        <taxon>Muridae</taxon>
        <taxon>Murinae</taxon>
        <taxon>Apodemus</taxon>
    </lineage>
</organism>
<gene>
    <name evidence="2" type="ORF">APTSU1_001692500</name>
</gene>
<keyword evidence="3" id="KW-1185">Reference proteome</keyword>
<accession>A0ABQ0FR06</accession>
<feature type="compositionally biased region" description="Polar residues" evidence="1">
    <location>
        <begin position="1"/>
        <end position="28"/>
    </location>
</feature>
<name>A0ABQ0FR06_APOSI</name>
<sequence length="87" mass="9548">MSNLGTDSTLTDSHQTTAKGLENRSSSGIEEHIAEGESGNLKMLSLENLEARDVVGNPAKMLSHKAQLPVRSRRLEMQTRTALLCRQ</sequence>
<protein>
    <submittedName>
        <fullName evidence="2">Uncharacterized protein</fullName>
    </submittedName>
</protein>
<evidence type="ECO:0000313" key="2">
    <source>
        <dbReference type="EMBL" id="GAB1301687.1"/>
    </source>
</evidence>